<dbReference type="AlphaFoldDB" id="A0A1Y2LCA9"/>
<dbReference type="InterPro" id="IPR028952">
    <property type="entry name" value="Imm63"/>
</dbReference>
<comment type="caution">
    <text evidence="2">The sequence shown here is derived from an EMBL/GenBank/DDBJ whole genome shotgun (WGS) entry which is preliminary data.</text>
</comment>
<reference evidence="2 3" key="1">
    <citation type="submission" date="2014-03" db="EMBL/GenBank/DDBJ databases">
        <title>The draft genome sequence of Thalassospira alkalitolerans JCM 18968.</title>
        <authorList>
            <person name="Lai Q."/>
            <person name="Shao Z."/>
        </authorList>
    </citation>
    <scope>NUCLEOTIDE SEQUENCE [LARGE SCALE GENOMIC DNA]</scope>
    <source>
        <strain evidence="2 3">JCM 18968</strain>
    </source>
</reference>
<feature type="domain" description="Immunity protein 63" evidence="1">
    <location>
        <begin position="49"/>
        <end position="126"/>
    </location>
</feature>
<dbReference type="EMBL" id="JFKB01000005">
    <property type="protein sequence ID" value="OSQ48409.1"/>
    <property type="molecule type" value="Genomic_DNA"/>
</dbReference>
<gene>
    <name evidence="2" type="ORF">TALK_09140</name>
</gene>
<keyword evidence="3" id="KW-1185">Reference proteome</keyword>
<proteinExistence type="predicted"/>
<evidence type="ECO:0000313" key="2">
    <source>
        <dbReference type="EMBL" id="OSQ48409.1"/>
    </source>
</evidence>
<evidence type="ECO:0000259" key="1">
    <source>
        <dbReference type="Pfam" id="PF15599"/>
    </source>
</evidence>
<dbReference type="Proteomes" id="UP000193396">
    <property type="component" value="Unassembled WGS sequence"/>
</dbReference>
<organism evidence="2 3">
    <name type="scientific">Thalassospira alkalitolerans</name>
    <dbReference type="NCBI Taxonomy" id="1293890"/>
    <lineage>
        <taxon>Bacteria</taxon>
        <taxon>Pseudomonadati</taxon>
        <taxon>Pseudomonadota</taxon>
        <taxon>Alphaproteobacteria</taxon>
        <taxon>Rhodospirillales</taxon>
        <taxon>Thalassospiraceae</taxon>
        <taxon>Thalassospira</taxon>
    </lineage>
</organism>
<dbReference type="OrthoDB" id="5197199at2"/>
<accession>A0A1Y2LCA9</accession>
<sequence>MNDLEERIKECYARLNKRLSGKSGKFPFEFFIRDDAGYYHIEYNDSGKISFVGTDRGRDTCRYETYDVCELMYWIFKGAAFSRGQAYEFEHRHSTNDPRRIWFPKAVEEISKISPEWAERMKTEQEEILQVHPFVDDPFGVTKKDH</sequence>
<dbReference type="Pfam" id="PF15599">
    <property type="entry name" value="Imm63"/>
    <property type="match status" value="1"/>
</dbReference>
<protein>
    <recommendedName>
        <fullName evidence="1">Immunity protein 63 domain-containing protein</fullName>
    </recommendedName>
</protein>
<evidence type="ECO:0000313" key="3">
    <source>
        <dbReference type="Proteomes" id="UP000193396"/>
    </source>
</evidence>
<name>A0A1Y2LCA9_9PROT</name>
<dbReference type="RefSeq" id="WP_085618054.1">
    <property type="nucleotide sequence ID" value="NZ_JFKB01000005.1"/>
</dbReference>